<gene>
    <name evidence="1" type="ORF">AMTR_s00050p00038900</name>
</gene>
<dbReference type="AlphaFoldDB" id="W1PY54"/>
<evidence type="ECO:0000313" key="2">
    <source>
        <dbReference type="Proteomes" id="UP000017836"/>
    </source>
</evidence>
<reference evidence="2" key="1">
    <citation type="journal article" date="2013" name="Science">
        <title>The Amborella genome and the evolution of flowering plants.</title>
        <authorList>
            <consortium name="Amborella Genome Project"/>
        </authorList>
    </citation>
    <scope>NUCLEOTIDE SEQUENCE [LARGE SCALE GENOMIC DNA]</scope>
</reference>
<dbReference type="Proteomes" id="UP000017836">
    <property type="component" value="Unassembled WGS sequence"/>
</dbReference>
<dbReference type="EMBL" id="KI392596">
    <property type="protein sequence ID" value="ERN12861.1"/>
    <property type="molecule type" value="Genomic_DNA"/>
</dbReference>
<sequence length="137" mass="15223">MSSSPLSAHVLSITHHTLLLHCFNFLRTTQQPPPSRCCPSQPLASCLNYLLNQPMLPHHQQLATAYLPFPAIRVSLPPISAINLCCRPPLSAPACSSAHWNFLFFLSKTTSQVKTSFVLSFIFHFVFIQPPSPKPNS</sequence>
<dbReference type="Gramene" id="ERN12861">
    <property type="protein sequence ID" value="ERN12861"/>
    <property type="gene ID" value="AMTR_s00050p00038900"/>
</dbReference>
<keyword evidence="2" id="KW-1185">Reference proteome</keyword>
<name>W1PY54_AMBTC</name>
<organism evidence="1 2">
    <name type="scientific">Amborella trichopoda</name>
    <dbReference type="NCBI Taxonomy" id="13333"/>
    <lineage>
        <taxon>Eukaryota</taxon>
        <taxon>Viridiplantae</taxon>
        <taxon>Streptophyta</taxon>
        <taxon>Embryophyta</taxon>
        <taxon>Tracheophyta</taxon>
        <taxon>Spermatophyta</taxon>
        <taxon>Magnoliopsida</taxon>
        <taxon>Amborellales</taxon>
        <taxon>Amborellaceae</taxon>
        <taxon>Amborella</taxon>
    </lineage>
</organism>
<proteinExistence type="predicted"/>
<dbReference type="HOGENOM" id="CLU_1867882_0_0_1"/>
<accession>W1PY54</accession>
<protein>
    <submittedName>
        <fullName evidence="1">Uncharacterized protein</fullName>
    </submittedName>
</protein>
<evidence type="ECO:0000313" key="1">
    <source>
        <dbReference type="EMBL" id="ERN12861.1"/>
    </source>
</evidence>